<keyword evidence="2" id="KW-1185">Reference proteome</keyword>
<dbReference type="EMBL" id="BQNB010018390">
    <property type="protein sequence ID" value="GJT73868.1"/>
    <property type="molecule type" value="Genomic_DNA"/>
</dbReference>
<gene>
    <name evidence="1" type="ORF">Tco_1033154</name>
</gene>
<name>A0ABQ5GGA6_9ASTR</name>
<comment type="caution">
    <text evidence="1">The sequence shown here is derived from an EMBL/GenBank/DDBJ whole genome shotgun (WGS) entry which is preliminary data.</text>
</comment>
<accession>A0ABQ5GGA6</accession>
<protein>
    <submittedName>
        <fullName evidence="1">Uncharacterized protein</fullName>
    </submittedName>
</protein>
<organism evidence="1 2">
    <name type="scientific">Tanacetum coccineum</name>
    <dbReference type="NCBI Taxonomy" id="301880"/>
    <lineage>
        <taxon>Eukaryota</taxon>
        <taxon>Viridiplantae</taxon>
        <taxon>Streptophyta</taxon>
        <taxon>Embryophyta</taxon>
        <taxon>Tracheophyta</taxon>
        <taxon>Spermatophyta</taxon>
        <taxon>Magnoliopsida</taxon>
        <taxon>eudicotyledons</taxon>
        <taxon>Gunneridae</taxon>
        <taxon>Pentapetalae</taxon>
        <taxon>asterids</taxon>
        <taxon>campanulids</taxon>
        <taxon>Asterales</taxon>
        <taxon>Asteraceae</taxon>
        <taxon>Asteroideae</taxon>
        <taxon>Anthemideae</taxon>
        <taxon>Anthemidinae</taxon>
        <taxon>Tanacetum</taxon>
    </lineage>
</organism>
<evidence type="ECO:0000313" key="1">
    <source>
        <dbReference type="EMBL" id="GJT73868.1"/>
    </source>
</evidence>
<evidence type="ECO:0000313" key="2">
    <source>
        <dbReference type="Proteomes" id="UP001151760"/>
    </source>
</evidence>
<sequence length="92" mass="10841">MRQSRWMKLFSEYGFKAKYHLGKENVVVESWSRKKSEAKNEFWIDCGLRFSNWWSSMKKNIASCGSKYLAYSRVEVEYQGSSGLLLQPELSE</sequence>
<reference evidence="1" key="2">
    <citation type="submission" date="2022-01" db="EMBL/GenBank/DDBJ databases">
        <authorList>
            <person name="Yamashiro T."/>
            <person name="Shiraishi A."/>
            <person name="Satake H."/>
            <person name="Nakayama K."/>
        </authorList>
    </citation>
    <scope>NUCLEOTIDE SEQUENCE</scope>
</reference>
<dbReference type="Proteomes" id="UP001151760">
    <property type="component" value="Unassembled WGS sequence"/>
</dbReference>
<proteinExistence type="predicted"/>
<reference evidence="1" key="1">
    <citation type="journal article" date="2022" name="Int. J. Mol. Sci.">
        <title>Draft Genome of Tanacetum Coccineum: Genomic Comparison of Closely Related Tanacetum-Family Plants.</title>
        <authorList>
            <person name="Yamashiro T."/>
            <person name="Shiraishi A."/>
            <person name="Nakayama K."/>
            <person name="Satake H."/>
        </authorList>
    </citation>
    <scope>NUCLEOTIDE SEQUENCE</scope>
</reference>